<dbReference type="Pfam" id="PF00561">
    <property type="entry name" value="Abhydrolase_1"/>
    <property type="match status" value="1"/>
</dbReference>
<protein>
    <submittedName>
        <fullName evidence="2">Alpha/beta hydrolase</fullName>
    </submittedName>
</protein>
<evidence type="ECO:0000313" key="2">
    <source>
        <dbReference type="EMBL" id="MEE3716235.1"/>
    </source>
</evidence>
<feature type="domain" description="AB hydrolase-1" evidence="1">
    <location>
        <begin position="23"/>
        <end position="255"/>
    </location>
</feature>
<evidence type="ECO:0000313" key="3">
    <source>
        <dbReference type="Proteomes" id="UP001333818"/>
    </source>
</evidence>
<dbReference type="AlphaFoldDB" id="A0AAW9PYZ1"/>
<dbReference type="Gene3D" id="3.40.50.1820">
    <property type="entry name" value="alpha/beta hydrolase"/>
    <property type="match status" value="1"/>
</dbReference>
<dbReference type="EMBL" id="JAZBJZ010000015">
    <property type="protein sequence ID" value="MEE3716235.1"/>
    <property type="molecule type" value="Genomic_DNA"/>
</dbReference>
<keyword evidence="2" id="KW-0378">Hydrolase</keyword>
<dbReference type="GO" id="GO:0016787">
    <property type="term" value="F:hydrolase activity"/>
    <property type="evidence" value="ECO:0007669"/>
    <property type="project" value="UniProtKB-KW"/>
</dbReference>
<dbReference type="InterPro" id="IPR029058">
    <property type="entry name" value="AB_hydrolase_fold"/>
</dbReference>
<keyword evidence="3" id="KW-1185">Reference proteome</keyword>
<proteinExistence type="predicted"/>
<comment type="caution">
    <text evidence="2">The sequence shown here is derived from an EMBL/GenBank/DDBJ whole genome shotgun (WGS) entry which is preliminary data.</text>
</comment>
<reference evidence="2" key="1">
    <citation type="submission" date="2024-01" db="EMBL/GenBank/DDBJ databases">
        <title>Bank of Algae and Cyanobacteria of the Azores (BACA) strain genomes.</title>
        <authorList>
            <person name="Luz R."/>
            <person name="Cordeiro R."/>
            <person name="Fonseca A."/>
            <person name="Goncalves V."/>
        </authorList>
    </citation>
    <scope>NUCLEOTIDE SEQUENCE</scope>
    <source>
        <strain evidence="2">BACA0141</strain>
    </source>
</reference>
<dbReference type="InterPro" id="IPR000073">
    <property type="entry name" value="AB_hydrolase_1"/>
</dbReference>
<dbReference type="InterPro" id="IPR050266">
    <property type="entry name" value="AB_hydrolase_sf"/>
</dbReference>
<dbReference type="RefSeq" id="WP_330482662.1">
    <property type="nucleotide sequence ID" value="NZ_JAZBJZ010000015.1"/>
</dbReference>
<dbReference type="SUPFAM" id="SSF53474">
    <property type="entry name" value="alpha/beta-Hydrolases"/>
    <property type="match status" value="1"/>
</dbReference>
<sequence>MLKQQIHLKEYTAAYLEQGEGFPIIFLHGFLGESSNWLPLMASLQAQAPSKFRYIALDLLGFGSSSKPRLKYVVDHQVDFFTEFIAAMGIEKFALVGHSYGGWVTAAYAIAHASEASTFLENITLIAPAGIRDDSFVGRYQHLRPLLWDTKLVDLVLATIAPIASLVGKQKQFATIQMARRELMQQPVARSFLVDRWRPEDAIDTVETKIHKINVPTLVIAGQQDDTIPLWHCQTYAERIPNARLEVLSDAGHDLIQTHREAIAQLLAAHYSEL</sequence>
<evidence type="ECO:0000259" key="1">
    <source>
        <dbReference type="Pfam" id="PF00561"/>
    </source>
</evidence>
<name>A0AAW9PYZ1_9CYAN</name>
<organism evidence="2 3">
    <name type="scientific">Tumidithrix elongata BACA0141</name>
    <dbReference type="NCBI Taxonomy" id="2716417"/>
    <lineage>
        <taxon>Bacteria</taxon>
        <taxon>Bacillati</taxon>
        <taxon>Cyanobacteriota</taxon>
        <taxon>Cyanophyceae</taxon>
        <taxon>Pseudanabaenales</taxon>
        <taxon>Pseudanabaenaceae</taxon>
        <taxon>Tumidithrix</taxon>
        <taxon>Tumidithrix elongata</taxon>
    </lineage>
</organism>
<dbReference type="PANTHER" id="PTHR43798">
    <property type="entry name" value="MONOACYLGLYCEROL LIPASE"/>
    <property type="match status" value="1"/>
</dbReference>
<dbReference type="Proteomes" id="UP001333818">
    <property type="component" value="Unassembled WGS sequence"/>
</dbReference>
<gene>
    <name evidence="2" type="ORF">V2H45_05700</name>
</gene>
<accession>A0AAW9PYZ1</accession>
<dbReference type="PRINTS" id="PR00111">
    <property type="entry name" value="ABHYDROLASE"/>
</dbReference>